<dbReference type="AlphaFoldDB" id="A0A0B2R2S4"/>
<evidence type="ECO:0000313" key="1">
    <source>
        <dbReference type="EMBL" id="KHN26313.1"/>
    </source>
</evidence>
<protein>
    <submittedName>
        <fullName evidence="1">Uncharacterized protein</fullName>
    </submittedName>
</protein>
<dbReference type="Proteomes" id="UP000053555">
    <property type="component" value="Unassembled WGS sequence"/>
</dbReference>
<reference evidence="1" key="1">
    <citation type="submission" date="2014-07" db="EMBL/GenBank/DDBJ databases">
        <title>Identification of a novel salt tolerance gene in wild soybean by whole-genome sequencing.</title>
        <authorList>
            <person name="Lam H.-M."/>
            <person name="Qi X."/>
            <person name="Li M.-W."/>
            <person name="Liu X."/>
            <person name="Xie M."/>
            <person name="Ni M."/>
            <person name="Xu X."/>
        </authorList>
    </citation>
    <scope>NUCLEOTIDE SEQUENCE [LARGE SCALE GENOMIC DNA]</scope>
    <source>
        <tissue evidence="1">Root</tissue>
    </source>
</reference>
<organism evidence="1">
    <name type="scientific">Glycine soja</name>
    <name type="common">Wild soybean</name>
    <dbReference type="NCBI Taxonomy" id="3848"/>
    <lineage>
        <taxon>Eukaryota</taxon>
        <taxon>Viridiplantae</taxon>
        <taxon>Streptophyta</taxon>
        <taxon>Embryophyta</taxon>
        <taxon>Tracheophyta</taxon>
        <taxon>Spermatophyta</taxon>
        <taxon>Magnoliopsida</taxon>
        <taxon>eudicotyledons</taxon>
        <taxon>Gunneridae</taxon>
        <taxon>Pentapetalae</taxon>
        <taxon>rosids</taxon>
        <taxon>fabids</taxon>
        <taxon>Fabales</taxon>
        <taxon>Fabaceae</taxon>
        <taxon>Papilionoideae</taxon>
        <taxon>50 kb inversion clade</taxon>
        <taxon>NPAAA clade</taxon>
        <taxon>indigoferoid/millettioid clade</taxon>
        <taxon>Phaseoleae</taxon>
        <taxon>Glycine</taxon>
        <taxon>Glycine subgen. Soja</taxon>
    </lineage>
</organism>
<accession>A0A0B2R2S4</accession>
<proteinExistence type="predicted"/>
<sequence>MAEESEGPIEEREIIPVWLSVVPNTSPRRPAVPKKLTSFPGRSLATLFRPHPHAVPETGDTT</sequence>
<dbReference type="EMBL" id="KN653908">
    <property type="protein sequence ID" value="KHN26313.1"/>
    <property type="molecule type" value="Genomic_DNA"/>
</dbReference>
<name>A0A0B2R2S4_GLYSO</name>
<gene>
    <name evidence="1" type="ORF">glysoja_029267</name>
</gene>